<evidence type="ECO:0000256" key="7">
    <source>
        <dbReference type="ARBA" id="ARBA00023065"/>
    </source>
</evidence>
<feature type="transmembrane region" description="Helical" evidence="11">
    <location>
        <begin position="53"/>
        <end position="84"/>
    </location>
</feature>
<keyword evidence="5" id="KW-0375">Hydrogen ion transport</keyword>
<evidence type="ECO:0000256" key="11">
    <source>
        <dbReference type="SAM" id="Phobius"/>
    </source>
</evidence>
<dbReference type="Pfam" id="PF00137">
    <property type="entry name" value="ATP-synt_C"/>
    <property type="match status" value="1"/>
</dbReference>
<dbReference type="InterPro" id="IPR038662">
    <property type="entry name" value="ATP_synth_F0_csu_sf"/>
</dbReference>
<keyword evidence="4 11" id="KW-0812">Transmembrane</keyword>
<dbReference type="InterPro" id="IPR000454">
    <property type="entry name" value="ATP_synth_F0_csu"/>
</dbReference>
<dbReference type="SUPFAM" id="SSF81333">
    <property type="entry name" value="F1F0 ATP synthase subunit C"/>
    <property type="match status" value="1"/>
</dbReference>
<name>A0ABU8HIN8_9BACI</name>
<dbReference type="InterPro" id="IPR002379">
    <property type="entry name" value="ATPase_proteolipid_c-like_dom"/>
</dbReference>
<dbReference type="EMBL" id="JBBAXC010000022">
    <property type="protein sequence ID" value="MEI5909273.1"/>
    <property type="molecule type" value="Genomic_DNA"/>
</dbReference>
<protein>
    <recommendedName>
        <fullName evidence="9">ATP synthase F(0) sector subunit c</fullName>
    </recommendedName>
    <alternativeName>
        <fullName evidence="10">F-type ATPase subunit c</fullName>
    </alternativeName>
</protein>
<evidence type="ECO:0000256" key="5">
    <source>
        <dbReference type="ARBA" id="ARBA00022781"/>
    </source>
</evidence>
<evidence type="ECO:0000256" key="10">
    <source>
        <dbReference type="ARBA" id="ARBA00032887"/>
    </source>
</evidence>
<evidence type="ECO:0000256" key="6">
    <source>
        <dbReference type="ARBA" id="ARBA00022989"/>
    </source>
</evidence>
<evidence type="ECO:0000256" key="3">
    <source>
        <dbReference type="ARBA" id="ARBA00022475"/>
    </source>
</evidence>
<organism evidence="13 14">
    <name type="scientific">Bacillus spongiae</name>
    <dbReference type="NCBI Taxonomy" id="2683610"/>
    <lineage>
        <taxon>Bacteria</taxon>
        <taxon>Bacillati</taxon>
        <taxon>Bacillota</taxon>
        <taxon>Bacilli</taxon>
        <taxon>Bacillales</taxon>
        <taxon>Bacillaceae</taxon>
        <taxon>Bacillus</taxon>
    </lineage>
</organism>
<gene>
    <name evidence="13" type="ORF">WAK64_19665</name>
</gene>
<keyword evidence="8 11" id="KW-0472">Membrane</keyword>
<reference evidence="13 14" key="1">
    <citation type="journal article" date="2018" name="J. Microbiol.">
        <title>Bacillus spongiae sp. nov., isolated from sponge of Jeju Island.</title>
        <authorList>
            <person name="Lee G.E."/>
            <person name="Im W.T."/>
            <person name="Park J.S."/>
        </authorList>
    </citation>
    <scope>NUCLEOTIDE SEQUENCE [LARGE SCALE GENOMIC DNA]</scope>
    <source>
        <strain evidence="13 14">135PIL107-10</strain>
    </source>
</reference>
<keyword evidence="6 11" id="KW-1133">Transmembrane helix</keyword>
<comment type="caution">
    <text evidence="13">The sequence shown here is derived from an EMBL/GenBank/DDBJ whole genome shotgun (WGS) entry which is preliminary data.</text>
</comment>
<evidence type="ECO:0000256" key="8">
    <source>
        <dbReference type="ARBA" id="ARBA00023136"/>
    </source>
</evidence>
<accession>A0ABU8HIN8</accession>
<dbReference type="PRINTS" id="PR00124">
    <property type="entry name" value="ATPASEC"/>
</dbReference>
<feature type="transmembrane region" description="Helical" evidence="11">
    <location>
        <begin position="12"/>
        <end position="33"/>
    </location>
</feature>
<comment type="subcellular location">
    <subcellularLocation>
        <location evidence="1">Membrane</location>
        <topology evidence="1">Multi-pass membrane protein</topology>
    </subcellularLocation>
</comment>
<keyword evidence="7" id="KW-0813">Transport</keyword>
<keyword evidence="7" id="KW-0406">Ion transport</keyword>
<feature type="domain" description="V-ATPase proteolipid subunit C-like" evidence="12">
    <location>
        <begin position="16"/>
        <end position="79"/>
    </location>
</feature>
<sequence length="88" mass="9115">MESKKFKVFLSVFGFIGAGIAMIALGGIGTGIGTATGMAVEGIARQPEAEDPILNALMLGAILPGIFLALLAFTVAILIIIAVWKRKV</sequence>
<dbReference type="RefSeq" id="WP_336588717.1">
    <property type="nucleotide sequence ID" value="NZ_JBBAXC010000022.1"/>
</dbReference>
<evidence type="ECO:0000259" key="12">
    <source>
        <dbReference type="Pfam" id="PF00137"/>
    </source>
</evidence>
<dbReference type="InterPro" id="IPR035921">
    <property type="entry name" value="F/V-ATP_Csub_sf"/>
</dbReference>
<dbReference type="Gene3D" id="1.20.20.10">
    <property type="entry name" value="F1F0 ATP synthase subunit C"/>
    <property type="match status" value="1"/>
</dbReference>
<dbReference type="Proteomes" id="UP001312865">
    <property type="component" value="Unassembled WGS sequence"/>
</dbReference>
<comment type="similarity">
    <text evidence="2">Belongs to the ATPase C chain family.</text>
</comment>
<evidence type="ECO:0000256" key="2">
    <source>
        <dbReference type="ARBA" id="ARBA00006704"/>
    </source>
</evidence>
<keyword evidence="14" id="KW-1185">Reference proteome</keyword>
<proteinExistence type="inferred from homology"/>
<evidence type="ECO:0000256" key="1">
    <source>
        <dbReference type="ARBA" id="ARBA00004141"/>
    </source>
</evidence>
<evidence type="ECO:0000313" key="14">
    <source>
        <dbReference type="Proteomes" id="UP001312865"/>
    </source>
</evidence>
<evidence type="ECO:0000256" key="9">
    <source>
        <dbReference type="ARBA" id="ARBA00032200"/>
    </source>
</evidence>
<evidence type="ECO:0000313" key="13">
    <source>
        <dbReference type="EMBL" id="MEI5909273.1"/>
    </source>
</evidence>
<evidence type="ECO:0000256" key="4">
    <source>
        <dbReference type="ARBA" id="ARBA00022692"/>
    </source>
</evidence>
<keyword evidence="3" id="KW-1003">Cell membrane</keyword>